<proteinExistence type="predicted"/>
<dbReference type="AlphaFoldDB" id="A0A4R0JBB8"/>
<name>A0A4R0JBB8_9ACTN</name>
<dbReference type="EMBL" id="SJKD01000010">
    <property type="protein sequence ID" value="TCC44083.1"/>
    <property type="molecule type" value="Genomic_DNA"/>
</dbReference>
<sequence length="324" mass="35299">MNTKLMLIAAGRGDWFTRADANASGYTDADIHRRMTAGRWIRLTRGAYAQPGSEVASMAAWDRAAWLHRRAAKAVYHRLAGRAVVSHQSALLLYGVQVSELDLRRVHVTRVSGLGRSGSTVCQHAARPPVVESVEQDGVRVTHGARAVVEAIRATSYPVAVSVVDQALRRRVAMAEQLTTALSLFDGRPGNNTATRAVLFADSRSESVGESRLRVMLADLGLPSPTLQPEIRDEQGALVARVDFLLAECGVVIEFDGAIKYRDGTPDALIAEKVREDRLRDLGYQVVRVCWPDLARPLDLLARIRRAIGRAQSGSIAGYVTAAQ</sequence>
<protein>
    <recommendedName>
        <fullName evidence="1">AbiEi antitoxin N-terminal domain-containing protein</fullName>
    </recommendedName>
</protein>
<evidence type="ECO:0000313" key="2">
    <source>
        <dbReference type="EMBL" id="TCC44083.1"/>
    </source>
</evidence>
<dbReference type="SUPFAM" id="SSF52980">
    <property type="entry name" value="Restriction endonuclease-like"/>
    <property type="match status" value="1"/>
</dbReference>
<dbReference type="InterPro" id="IPR025159">
    <property type="entry name" value="AbiEi_N"/>
</dbReference>
<evidence type="ECO:0000259" key="1">
    <source>
        <dbReference type="Pfam" id="PF13338"/>
    </source>
</evidence>
<dbReference type="RefSeq" id="WP_131518005.1">
    <property type="nucleotide sequence ID" value="NZ_SJKD01000010.1"/>
</dbReference>
<reference evidence="2 3" key="1">
    <citation type="submission" date="2019-02" db="EMBL/GenBank/DDBJ databases">
        <title>Kribbella capetownensis sp. nov. and Kribbella speibonae sp. nov., isolated from soil.</title>
        <authorList>
            <person name="Curtis S.M."/>
            <person name="Norton I."/>
            <person name="Everest G.J."/>
            <person name="Meyers P.R."/>
        </authorList>
    </citation>
    <scope>NUCLEOTIDE SEQUENCE [LARGE SCALE GENOMIC DNA]</scope>
    <source>
        <strain evidence="2 3">YM53</strain>
    </source>
</reference>
<dbReference type="Proteomes" id="UP000293342">
    <property type="component" value="Unassembled WGS sequence"/>
</dbReference>
<comment type="caution">
    <text evidence="2">The sequence shown here is derived from an EMBL/GenBank/DDBJ whole genome shotgun (WGS) entry which is preliminary data.</text>
</comment>
<dbReference type="OrthoDB" id="5143202at2"/>
<evidence type="ECO:0000313" key="3">
    <source>
        <dbReference type="Proteomes" id="UP000293342"/>
    </source>
</evidence>
<dbReference type="InterPro" id="IPR011335">
    <property type="entry name" value="Restrct_endonuc-II-like"/>
</dbReference>
<organism evidence="2 3">
    <name type="scientific">Kribbella capetownensis</name>
    <dbReference type="NCBI Taxonomy" id="1572659"/>
    <lineage>
        <taxon>Bacteria</taxon>
        <taxon>Bacillati</taxon>
        <taxon>Actinomycetota</taxon>
        <taxon>Actinomycetes</taxon>
        <taxon>Propionibacteriales</taxon>
        <taxon>Kribbellaceae</taxon>
        <taxon>Kribbella</taxon>
    </lineage>
</organism>
<keyword evidence="3" id="KW-1185">Reference proteome</keyword>
<gene>
    <name evidence="2" type="ORF">E0H75_34995</name>
</gene>
<dbReference type="Pfam" id="PF13338">
    <property type="entry name" value="AbiEi_4"/>
    <property type="match status" value="1"/>
</dbReference>
<feature type="domain" description="AbiEi antitoxin N-terminal" evidence="1">
    <location>
        <begin position="5"/>
        <end position="49"/>
    </location>
</feature>
<accession>A0A4R0JBB8</accession>